<keyword evidence="1" id="KW-0175">Coiled coil</keyword>
<evidence type="ECO:0000256" key="2">
    <source>
        <dbReference type="SAM" id="SignalP"/>
    </source>
</evidence>
<proteinExistence type="predicted"/>
<protein>
    <submittedName>
        <fullName evidence="3">Uncharacterized protein</fullName>
    </submittedName>
</protein>
<sequence>MSSIRFIQAFVFALFFCQCLAQIGTKILSPEANSTISVGDKVQILYTYGNMGNGSYTVDLSLWKDNAAEDLVQDIAADVAVDSGNSAGTKLEFLLNTTYEWTVPKGLPDTVYLTVTTKPELESQVGLNMRSSPIILHISAALTNLPIQKLSLLALAMGNMLSPQDERSDKLAIAAKKKLHKFQSKKVNLTGGLEQENIRLKEKLFKTNEKVELMQHEIDHLREKNSELQRLFAHDFLSDVDSITFSDHRTLDAYEREERLIFEDLKRRLISLKERFKRNSAGCHCMGELIEI</sequence>
<accession>A0A8H7SNA2</accession>
<reference evidence="3" key="1">
    <citation type="submission" date="2021-01" db="EMBL/GenBank/DDBJ databases">
        <title>Metabolic potential, ecology and presence of endohyphal bacteria is reflected in genomic diversity of Mucoromycotina.</title>
        <authorList>
            <person name="Muszewska A."/>
            <person name="Okrasinska A."/>
            <person name="Steczkiewicz K."/>
            <person name="Drgas O."/>
            <person name="Orlowska M."/>
            <person name="Perlinska-Lenart U."/>
            <person name="Aleksandrzak-Piekarczyk T."/>
            <person name="Szatraj K."/>
            <person name="Zielenkiewicz U."/>
            <person name="Pilsyk S."/>
            <person name="Malc E."/>
            <person name="Mieczkowski P."/>
            <person name="Kruszewska J.S."/>
            <person name="Biernat P."/>
            <person name="Pawlowska J."/>
        </authorList>
    </citation>
    <scope>NUCLEOTIDE SEQUENCE</scope>
    <source>
        <strain evidence="3">WA0000018081</strain>
    </source>
</reference>
<evidence type="ECO:0000313" key="4">
    <source>
        <dbReference type="Proteomes" id="UP000613177"/>
    </source>
</evidence>
<keyword evidence="2" id="KW-0732">Signal</keyword>
<name>A0A8H7SNA2_9FUNG</name>
<evidence type="ECO:0000256" key="1">
    <source>
        <dbReference type="SAM" id="Coils"/>
    </source>
</evidence>
<feature type="chain" id="PRO_5034068392" evidence="2">
    <location>
        <begin position="22"/>
        <end position="292"/>
    </location>
</feature>
<evidence type="ECO:0000313" key="3">
    <source>
        <dbReference type="EMBL" id="KAG2232106.1"/>
    </source>
</evidence>
<feature type="signal peptide" evidence="2">
    <location>
        <begin position="1"/>
        <end position="21"/>
    </location>
</feature>
<keyword evidence="4" id="KW-1185">Reference proteome</keyword>
<organism evidence="3 4">
    <name type="scientific">Thamnidium elegans</name>
    <dbReference type="NCBI Taxonomy" id="101142"/>
    <lineage>
        <taxon>Eukaryota</taxon>
        <taxon>Fungi</taxon>
        <taxon>Fungi incertae sedis</taxon>
        <taxon>Mucoromycota</taxon>
        <taxon>Mucoromycotina</taxon>
        <taxon>Mucoromycetes</taxon>
        <taxon>Mucorales</taxon>
        <taxon>Mucorineae</taxon>
        <taxon>Mucoraceae</taxon>
        <taxon>Thamnidium</taxon>
    </lineage>
</organism>
<gene>
    <name evidence="3" type="ORF">INT48_006783</name>
</gene>
<feature type="coiled-coil region" evidence="1">
    <location>
        <begin position="204"/>
        <end position="231"/>
    </location>
</feature>
<dbReference type="Proteomes" id="UP000613177">
    <property type="component" value="Unassembled WGS sequence"/>
</dbReference>
<dbReference type="AlphaFoldDB" id="A0A8H7SNA2"/>
<dbReference type="EMBL" id="JAEPRE010000123">
    <property type="protein sequence ID" value="KAG2232106.1"/>
    <property type="molecule type" value="Genomic_DNA"/>
</dbReference>
<comment type="caution">
    <text evidence="3">The sequence shown here is derived from an EMBL/GenBank/DDBJ whole genome shotgun (WGS) entry which is preliminary data.</text>
</comment>